<dbReference type="EMBL" id="JAPWDO010000003">
    <property type="protein sequence ID" value="KAJ5478114.1"/>
    <property type="molecule type" value="Genomic_DNA"/>
</dbReference>
<protein>
    <submittedName>
        <fullName evidence="2">Cytochrome P450</fullName>
    </submittedName>
</protein>
<reference evidence="2" key="1">
    <citation type="submission" date="2022-12" db="EMBL/GenBank/DDBJ databases">
        <authorList>
            <person name="Petersen C."/>
        </authorList>
    </citation>
    <scope>NUCLEOTIDE SEQUENCE</scope>
    <source>
        <strain evidence="2">IBT 17660</strain>
    </source>
</reference>
<feature type="compositionally biased region" description="Basic and acidic residues" evidence="1">
    <location>
        <begin position="72"/>
        <end position="84"/>
    </location>
</feature>
<evidence type="ECO:0000256" key="1">
    <source>
        <dbReference type="SAM" id="MobiDB-lite"/>
    </source>
</evidence>
<feature type="region of interest" description="Disordered" evidence="1">
    <location>
        <begin position="67"/>
        <end position="93"/>
    </location>
</feature>
<name>A0A9X0BPL5_9EURO</name>
<reference evidence="2" key="2">
    <citation type="journal article" date="2023" name="IMA Fungus">
        <title>Comparative genomic study of the Penicillium genus elucidates a diverse pangenome and 15 lateral gene transfer events.</title>
        <authorList>
            <person name="Petersen C."/>
            <person name="Sorensen T."/>
            <person name="Nielsen M.R."/>
            <person name="Sondergaard T.E."/>
            <person name="Sorensen J.L."/>
            <person name="Fitzpatrick D.A."/>
            <person name="Frisvad J.C."/>
            <person name="Nielsen K.L."/>
        </authorList>
    </citation>
    <scope>NUCLEOTIDE SEQUENCE</scope>
    <source>
        <strain evidence="2">IBT 17660</strain>
    </source>
</reference>
<gene>
    <name evidence="2" type="ORF">N7530_003623</name>
</gene>
<dbReference type="Proteomes" id="UP001147760">
    <property type="component" value="Unassembled WGS sequence"/>
</dbReference>
<organism evidence="2 3">
    <name type="scientific">Penicillium desertorum</name>
    <dbReference type="NCBI Taxonomy" id="1303715"/>
    <lineage>
        <taxon>Eukaryota</taxon>
        <taxon>Fungi</taxon>
        <taxon>Dikarya</taxon>
        <taxon>Ascomycota</taxon>
        <taxon>Pezizomycotina</taxon>
        <taxon>Eurotiomycetes</taxon>
        <taxon>Eurotiomycetidae</taxon>
        <taxon>Eurotiales</taxon>
        <taxon>Aspergillaceae</taxon>
        <taxon>Penicillium</taxon>
    </lineage>
</organism>
<dbReference type="AlphaFoldDB" id="A0A9X0BPL5"/>
<dbReference type="OrthoDB" id="4367971at2759"/>
<keyword evidence="3" id="KW-1185">Reference proteome</keyword>
<evidence type="ECO:0000313" key="3">
    <source>
        <dbReference type="Proteomes" id="UP001147760"/>
    </source>
</evidence>
<proteinExistence type="predicted"/>
<evidence type="ECO:0000313" key="2">
    <source>
        <dbReference type="EMBL" id="KAJ5478114.1"/>
    </source>
</evidence>
<comment type="caution">
    <text evidence="2">The sequence shown here is derived from an EMBL/GenBank/DDBJ whole genome shotgun (WGS) entry which is preliminary data.</text>
</comment>
<accession>A0A9X0BPL5</accession>
<sequence>MAGFMLVRVGLGLRRHMCGEATESDVMSTERSREVRIQRSTTDSRGHWALSEPEVNVFSAKSLLQPRANGSKLDEKKEFHEWRVPKNTPVNDP</sequence>